<sequence>MVPISSAIEGSVREFAEAKERLHNYRFSLGGGWEYNEGTFDRELDDNHKVWLRIPFAVVRGNIDPEGDSNATIRFGQPFVLKHLYNEGNDPEGSVRLFGAMFDQFQAPVNPDAKVEQAWLDKARSVLSEVEAAFSR</sequence>
<protein>
    <submittedName>
        <fullName evidence="1">YugN family protein</fullName>
    </submittedName>
</protein>
<reference evidence="2" key="1">
    <citation type="journal article" date="2019" name="Int. J. Syst. Evol. Microbiol.">
        <title>The Global Catalogue of Microorganisms (GCM) 10K type strain sequencing project: providing services to taxonomists for standard genome sequencing and annotation.</title>
        <authorList>
            <consortium name="The Broad Institute Genomics Platform"/>
            <consortium name="The Broad Institute Genome Sequencing Center for Infectious Disease"/>
            <person name="Wu L."/>
            <person name="Ma J."/>
        </authorList>
    </citation>
    <scope>NUCLEOTIDE SEQUENCE [LARGE SCALE GENOMIC DNA]</scope>
    <source>
        <strain evidence="2">TISTR 1827</strain>
    </source>
</reference>
<gene>
    <name evidence="1" type="ORF">ACFSW5_02485</name>
</gene>
<dbReference type="Pfam" id="PF08868">
    <property type="entry name" value="YugN"/>
    <property type="match status" value="1"/>
</dbReference>
<keyword evidence="2" id="KW-1185">Reference proteome</keyword>
<organism evidence="1 2">
    <name type="scientific">Paenibacillus thailandensis</name>
    <dbReference type="NCBI Taxonomy" id="393250"/>
    <lineage>
        <taxon>Bacteria</taxon>
        <taxon>Bacillati</taxon>
        <taxon>Bacillota</taxon>
        <taxon>Bacilli</taxon>
        <taxon>Bacillales</taxon>
        <taxon>Paenibacillaceae</taxon>
        <taxon>Paenibacillus</taxon>
    </lineage>
</organism>
<comment type="caution">
    <text evidence="1">The sequence shown here is derived from an EMBL/GenBank/DDBJ whole genome shotgun (WGS) entry which is preliminary data.</text>
</comment>
<dbReference type="EMBL" id="JBHUMY010000001">
    <property type="protein sequence ID" value="MFD2659128.1"/>
    <property type="molecule type" value="Genomic_DNA"/>
</dbReference>
<name>A0ABW5QRU2_9BACL</name>
<dbReference type="SUPFAM" id="SSF160755">
    <property type="entry name" value="YugN-like"/>
    <property type="match status" value="1"/>
</dbReference>
<evidence type="ECO:0000313" key="1">
    <source>
        <dbReference type="EMBL" id="MFD2659128.1"/>
    </source>
</evidence>
<dbReference type="Proteomes" id="UP001597493">
    <property type="component" value="Unassembled WGS sequence"/>
</dbReference>
<evidence type="ECO:0000313" key="2">
    <source>
        <dbReference type="Proteomes" id="UP001597493"/>
    </source>
</evidence>
<dbReference type="RefSeq" id="WP_379269385.1">
    <property type="nucleotide sequence ID" value="NZ_JBHUGT010000031.1"/>
</dbReference>
<accession>A0ABW5QRU2</accession>
<dbReference type="Gene3D" id="3.30.310.100">
    <property type="entry name" value="YugN-like"/>
    <property type="match status" value="1"/>
</dbReference>
<proteinExistence type="predicted"/>
<dbReference type="InterPro" id="IPR014967">
    <property type="entry name" value="Uncharacterised_YugN-like"/>
</dbReference>
<dbReference type="InterPro" id="IPR036491">
    <property type="entry name" value="YugN-like_sf"/>
</dbReference>